<dbReference type="NCBIfam" id="TIGR02226">
    <property type="entry name" value="two_anch"/>
    <property type="match status" value="1"/>
</dbReference>
<dbReference type="InterPro" id="IPR011933">
    <property type="entry name" value="Double_TM_dom"/>
</dbReference>
<keyword evidence="4" id="KW-1185">Reference proteome</keyword>
<proteinExistence type="predicted"/>
<gene>
    <name evidence="3" type="ORF">DCC35_12660</name>
</gene>
<dbReference type="Proteomes" id="UP000298616">
    <property type="component" value="Chromosome"/>
</dbReference>
<accession>A0A4D7JTR0</accession>
<keyword evidence="1" id="KW-0472">Membrane</keyword>
<organism evidence="3 4">
    <name type="scientific">Mangrovivirga cuniculi</name>
    <dbReference type="NCBI Taxonomy" id="2715131"/>
    <lineage>
        <taxon>Bacteria</taxon>
        <taxon>Pseudomonadati</taxon>
        <taxon>Bacteroidota</taxon>
        <taxon>Cytophagia</taxon>
        <taxon>Cytophagales</taxon>
        <taxon>Mangrovivirgaceae</taxon>
        <taxon>Mangrovivirga</taxon>
    </lineage>
</organism>
<keyword evidence="1" id="KW-0812">Transmembrane</keyword>
<feature type="domain" description="Aerotolerance regulator N-terminal" evidence="2">
    <location>
        <begin position="7"/>
        <end position="76"/>
    </location>
</feature>
<name>A0A4D7JTR0_9BACT</name>
<evidence type="ECO:0000313" key="3">
    <source>
        <dbReference type="EMBL" id="QCK15536.1"/>
    </source>
</evidence>
<dbReference type="KEGG" id="fpf:DCC35_12660"/>
<reference evidence="3 4" key="1">
    <citation type="submission" date="2018-04" db="EMBL/GenBank/DDBJ databases">
        <title>Complete genome uncultured novel isolate.</title>
        <authorList>
            <person name="Merlino G."/>
        </authorList>
    </citation>
    <scope>NUCLEOTIDE SEQUENCE [LARGE SCALE GENOMIC DNA]</scope>
    <source>
        <strain evidence="4">R1DC9</strain>
    </source>
</reference>
<dbReference type="InterPro" id="IPR024163">
    <property type="entry name" value="Aerotolerance_reg_N"/>
</dbReference>
<evidence type="ECO:0000259" key="2">
    <source>
        <dbReference type="Pfam" id="PF07584"/>
    </source>
</evidence>
<dbReference type="AlphaFoldDB" id="A0A4D7JTR0"/>
<evidence type="ECO:0000313" key="4">
    <source>
        <dbReference type="Proteomes" id="UP000298616"/>
    </source>
</evidence>
<protein>
    <recommendedName>
        <fullName evidence="2">Aerotolerance regulator N-terminal domain-containing protein</fullName>
    </recommendedName>
</protein>
<evidence type="ECO:0000256" key="1">
    <source>
        <dbReference type="SAM" id="Phobius"/>
    </source>
</evidence>
<dbReference type="Pfam" id="PF07584">
    <property type="entry name" value="BatA"/>
    <property type="match status" value="1"/>
</dbReference>
<feature type="transmembrane region" description="Helical" evidence="1">
    <location>
        <begin position="6"/>
        <end position="24"/>
    </location>
</feature>
<keyword evidence="1" id="KW-1133">Transmembrane helix</keyword>
<dbReference type="RefSeq" id="WP_137091132.1">
    <property type="nucleotide sequence ID" value="NZ_CP028923.1"/>
</dbReference>
<sequence length="383" mass="44244">MKIDWFPYGLAFFALIIPLIIHLINRRQGKILKIGSLRFLEGKEVQKARSIKLHEVILMLIRMLLIILIVFYFVDPAVKGIKKINFKPAEWIAGDSLAIAEWLKNNPSDTVKNKITFDEQNLKDHLIKKMIGWNNSDTLPESVIFLADWQKKDIARANLKLDFNSYLANPFVDALDKQKYNIFSASRDSVSGNWVYEYNVDRDTIYFENQDELSVDTLLYFINIDSSLQLDNKIKNSISAISKVTGVKFLEIANDKVADLVFYSKVISGPETNQTQVLVKKGADFSVIKTGLNTFNLYFSPEGFNTEKGLLFPYYLSLPVLRPDTLMENKKVDFYEFGRADNKLREGNRIIESKYSRKFRPWILTAFLVILIIERFYSKKVGL</sequence>
<feature type="transmembrane region" description="Helical" evidence="1">
    <location>
        <begin position="56"/>
        <end position="74"/>
    </location>
</feature>
<dbReference type="EMBL" id="CP028923">
    <property type="protein sequence ID" value="QCK15536.1"/>
    <property type="molecule type" value="Genomic_DNA"/>
</dbReference>